<dbReference type="InterPro" id="IPR036421">
    <property type="entry name" value="Fe_dep_repressor_sf"/>
</dbReference>
<dbReference type="GO" id="GO:0003700">
    <property type="term" value="F:DNA-binding transcription factor activity"/>
    <property type="evidence" value="ECO:0007669"/>
    <property type="project" value="InterPro"/>
</dbReference>
<dbReference type="PANTHER" id="PTHR33238">
    <property type="entry name" value="IRON (METAL) DEPENDENT REPRESSOR, DTXR FAMILY"/>
    <property type="match status" value="1"/>
</dbReference>
<dbReference type="PROSITE" id="PS50944">
    <property type="entry name" value="HTH_DTXR"/>
    <property type="match status" value="1"/>
</dbReference>
<dbReference type="InterPro" id="IPR036388">
    <property type="entry name" value="WH-like_DNA-bd_sf"/>
</dbReference>
<keyword evidence="2" id="KW-0805">Transcription regulation</keyword>
<evidence type="ECO:0000256" key="1">
    <source>
        <dbReference type="ARBA" id="ARBA00007871"/>
    </source>
</evidence>
<reference evidence="7" key="1">
    <citation type="submission" date="2020-06" db="EMBL/GenBank/DDBJ databases">
        <title>Novel chitinolytic bacterium.</title>
        <authorList>
            <person name="Ungkulpasvich U."/>
            <person name="Kosugi A."/>
            <person name="Uke A."/>
        </authorList>
    </citation>
    <scope>NUCLEOTIDE SEQUENCE</scope>
    <source>
        <strain evidence="7">UUS1-1</strain>
    </source>
</reference>
<dbReference type="Pfam" id="PF02742">
    <property type="entry name" value="Fe_dep_repr_C"/>
    <property type="match status" value="1"/>
</dbReference>
<keyword evidence="3" id="KW-0238">DNA-binding</keyword>
<feature type="domain" description="HTH dtxR-type" evidence="6">
    <location>
        <begin position="5"/>
        <end position="66"/>
    </location>
</feature>
<evidence type="ECO:0000256" key="5">
    <source>
        <dbReference type="ARBA" id="ARBA00023163"/>
    </source>
</evidence>
<keyword evidence="4" id="KW-0010">Activator</keyword>
<dbReference type="GO" id="GO:0046983">
    <property type="term" value="F:protein dimerization activity"/>
    <property type="evidence" value="ECO:0007669"/>
    <property type="project" value="InterPro"/>
</dbReference>
<proteinExistence type="inferred from homology"/>
<dbReference type="Gene3D" id="1.10.10.10">
    <property type="entry name" value="Winged helix-like DNA-binding domain superfamily/Winged helix DNA-binding domain"/>
    <property type="match status" value="1"/>
</dbReference>
<dbReference type="GO" id="GO:0003677">
    <property type="term" value="F:DNA binding"/>
    <property type="evidence" value="ECO:0007669"/>
    <property type="project" value="UniProtKB-KW"/>
</dbReference>
<dbReference type="InterPro" id="IPR022687">
    <property type="entry name" value="HTH_DTXR"/>
</dbReference>
<dbReference type="Gene3D" id="1.10.60.10">
    <property type="entry name" value="Iron dependent repressor, metal binding and dimerisation domain"/>
    <property type="match status" value="1"/>
</dbReference>
<dbReference type="InterPro" id="IPR001367">
    <property type="entry name" value="Fe_dep_repressor"/>
</dbReference>
<dbReference type="SMART" id="SM00529">
    <property type="entry name" value="HTH_DTXR"/>
    <property type="match status" value="1"/>
</dbReference>
<dbReference type="InterPro" id="IPR036390">
    <property type="entry name" value="WH_DNA-bd_sf"/>
</dbReference>
<keyword evidence="8" id="KW-1185">Reference proteome</keyword>
<dbReference type="SUPFAM" id="SSF46785">
    <property type="entry name" value="Winged helix' DNA-binding domain"/>
    <property type="match status" value="1"/>
</dbReference>
<dbReference type="InterPro" id="IPR050536">
    <property type="entry name" value="DtxR_MntR_Metal-Reg"/>
</dbReference>
<comment type="similarity">
    <text evidence="1">Belongs to the DtxR/MntR family.</text>
</comment>
<dbReference type="PANTHER" id="PTHR33238:SF7">
    <property type="entry name" value="IRON-DEPENDENT TRANSCRIPTIONAL REGULATOR"/>
    <property type="match status" value="1"/>
</dbReference>
<dbReference type="NCBIfam" id="NF003025">
    <property type="entry name" value="PRK03902.1"/>
    <property type="match status" value="1"/>
</dbReference>
<dbReference type="InterPro" id="IPR022689">
    <property type="entry name" value="Iron_dep_repressor"/>
</dbReference>
<evidence type="ECO:0000313" key="7">
    <source>
        <dbReference type="EMBL" id="MBA2132699.1"/>
    </source>
</evidence>
<dbReference type="GO" id="GO:0046914">
    <property type="term" value="F:transition metal ion binding"/>
    <property type="evidence" value="ECO:0007669"/>
    <property type="project" value="InterPro"/>
</dbReference>
<dbReference type="EMBL" id="JAAKDE010000007">
    <property type="protein sequence ID" value="MBA2132699.1"/>
    <property type="molecule type" value="Genomic_DNA"/>
</dbReference>
<dbReference type="AlphaFoldDB" id="A0A8J6I102"/>
<accession>A0A8J6I102</accession>
<evidence type="ECO:0000313" key="8">
    <source>
        <dbReference type="Proteomes" id="UP000657177"/>
    </source>
</evidence>
<protein>
    <submittedName>
        <fullName evidence="7">Transcriptional regulator MntR</fullName>
    </submittedName>
</protein>
<gene>
    <name evidence="7" type="primary">mntR</name>
    <name evidence="7" type="ORF">G5B42_03970</name>
</gene>
<dbReference type="Pfam" id="PF01325">
    <property type="entry name" value="Fe_dep_repress"/>
    <property type="match status" value="1"/>
</dbReference>
<evidence type="ECO:0000259" key="6">
    <source>
        <dbReference type="PROSITE" id="PS50944"/>
    </source>
</evidence>
<dbReference type="Proteomes" id="UP000657177">
    <property type="component" value="Unassembled WGS sequence"/>
</dbReference>
<evidence type="ECO:0000256" key="4">
    <source>
        <dbReference type="ARBA" id="ARBA00023159"/>
    </source>
</evidence>
<keyword evidence="5" id="KW-0804">Transcription</keyword>
<organism evidence="7 8">
    <name type="scientific">Capillibacterium thermochitinicola</name>
    <dbReference type="NCBI Taxonomy" id="2699427"/>
    <lineage>
        <taxon>Bacteria</taxon>
        <taxon>Bacillati</taxon>
        <taxon>Bacillota</taxon>
        <taxon>Capillibacterium</taxon>
    </lineage>
</organism>
<comment type="caution">
    <text evidence="7">The sequence shown here is derived from an EMBL/GenBank/DDBJ whole genome shotgun (WGS) entry which is preliminary data.</text>
</comment>
<dbReference type="FunFam" id="1.10.10.10:FF:000189">
    <property type="entry name" value="HTH-type transcriptional regulator MntR"/>
    <property type="match status" value="1"/>
</dbReference>
<evidence type="ECO:0000256" key="2">
    <source>
        <dbReference type="ARBA" id="ARBA00023015"/>
    </source>
</evidence>
<evidence type="ECO:0000256" key="3">
    <source>
        <dbReference type="ARBA" id="ARBA00023125"/>
    </source>
</evidence>
<sequence>MEMVLTESMEDYLEMFYRIVAQQGYIRPIDLSNAIKVKPSSVTRMIKKLDEAGFIKYEKYRNIALTEKGMVYGRFLVWRDEKLKEFFRLSPENVKVEEQVEGVEHYITPETMKFIHKLILYFSADPGRVRELEKVECPPDDPNREDLKYLRAWLFRHSG</sequence>
<name>A0A8J6I102_9FIRM</name>